<dbReference type="InterPro" id="IPR036373">
    <property type="entry name" value="Ribosomal_bL17_sf"/>
</dbReference>
<evidence type="ECO:0000256" key="6">
    <source>
        <dbReference type="RuleBase" id="RU000661"/>
    </source>
</evidence>
<dbReference type="Pfam" id="PF01196">
    <property type="entry name" value="Ribosomal_L17"/>
    <property type="match status" value="1"/>
</dbReference>
<reference evidence="7 8" key="1">
    <citation type="journal article" date="2016" name="Nat. Commun.">
        <title>Thousands of microbial genomes shed light on interconnected biogeochemical processes in an aquifer system.</title>
        <authorList>
            <person name="Anantharaman K."/>
            <person name="Brown C.T."/>
            <person name="Hug L.A."/>
            <person name="Sharon I."/>
            <person name="Castelle C.J."/>
            <person name="Probst A.J."/>
            <person name="Thomas B.C."/>
            <person name="Singh A."/>
            <person name="Wilkins M.J."/>
            <person name="Karaoz U."/>
            <person name="Brodie E.L."/>
            <person name="Williams K.H."/>
            <person name="Hubbard S.S."/>
            <person name="Banfield J.F."/>
        </authorList>
    </citation>
    <scope>NUCLEOTIDE SEQUENCE [LARGE SCALE GENOMIC DNA]</scope>
</reference>
<dbReference type="PANTHER" id="PTHR14413">
    <property type="entry name" value="RIBOSOMAL PROTEIN L17"/>
    <property type="match status" value="1"/>
</dbReference>
<dbReference type="GO" id="GO:0006412">
    <property type="term" value="P:translation"/>
    <property type="evidence" value="ECO:0007669"/>
    <property type="project" value="InterPro"/>
</dbReference>
<dbReference type="AlphaFoldDB" id="A0A1F5NUC4"/>
<name>A0A1F5NUC4_9BACT</name>
<accession>A0A1F5NUC4</accession>
<sequence length="113" mass="12763">MRHRKKRTLGLGRDKNRQVMKNLNAALILNETIKVSLKRGKLIKSAVEKLITIGKVDTLHKKRQLFAQLPGPAARKVYEVLGPKYKDRNGGYTRINRIGKAKDGTSMVSLELL</sequence>
<dbReference type="Gene3D" id="3.90.1030.10">
    <property type="entry name" value="Ribosomal protein L17"/>
    <property type="match status" value="1"/>
</dbReference>
<evidence type="ECO:0000256" key="5">
    <source>
        <dbReference type="RuleBase" id="RU000660"/>
    </source>
</evidence>
<gene>
    <name evidence="7" type="ORF">A2826_02350</name>
</gene>
<dbReference type="InterPro" id="IPR000456">
    <property type="entry name" value="Ribosomal_bL17"/>
</dbReference>
<evidence type="ECO:0000256" key="4">
    <source>
        <dbReference type="ARBA" id="ARBA00035494"/>
    </source>
</evidence>
<comment type="caution">
    <text evidence="7">The sequence shown here is derived from an EMBL/GenBank/DDBJ whole genome shotgun (WGS) entry which is preliminary data.</text>
</comment>
<dbReference type="GO" id="GO:0003735">
    <property type="term" value="F:structural constituent of ribosome"/>
    <property type="evidence" value="ECO:0007669"/>
    <property type="project" value="InterPro"/>
</dbReference>
<evidence type="ECO:0000313" key="8">
    <source>
        <dbReference type="Proteomes" id="UP000177912"/>
    </source>
</evidence>
<protein>
    <recommendedName>
        <fullName evidence="4 6">50S ribosomal protein L17</fullName>
    </recommendedName>
</protein>
<dbReference type="EMBL" id="MFEI01000009">
    <property type="protein sequence ID" value="OGE81269.1"/>
    <property type="molecule type" value="Genomic_DNA"/>
</dbReference>
<keyword evidence="3 5" id="KW-0687">Ribonucleoprotein</keyword>
<comment type="similarity">
    <text evidence="1 5">Belongs to the bacterial ribosomal protein bL17 family.</text>
</comment>
<dbReference type="Proteomes" id="UP000177912">
    <property type="component" value="Unassembled WGS sequence"/>
</dbReference>
<proteinExistence type="inferred from homology"/>
<dbReference type="GO" id="GO:0022625">
    <property type="term" value="C:cytosolic large ribosomal subunit"/>
    <property type="evidence" value="ECO:0007669"/>
    <property type="project" value="TreeGrafter"/>
</dbReference>
<dbReference type="PANTHER" id="PTHR14413:SF16">
    <property type="entry name" value="LARGE RIBOSOMAL SUBUNIT PROTEIN BL17M"/>
    <property type="match status" value="1"/>
</dbReference>
<keyword evidence="2 5" id="KW-0689">Ribosomal protein</keyword>
<dbReference type="NCBIfam" id="TIGR00059">
    <property type="entry name" value="L17"/>
    <property type="match status" value="1"/>
</dbReference>
<evidence type="ECO:0000256" key="1">
    <source>
        <dbReference type="ARBA" id="ARBA00008777"/>
    </source>
</evidence>
<evidence type="ECO:0000313" key="7">
    <source>
        <dbReference type="EMBL" id="OGE81269.1"/>
    </source>
</evidence>
<organism evidence="7 8">
    <name type="scientific">Candidatus Doudnabacteria bacterium RIFCSPHIGHO2_01_FULL_43_23</name>
    <dbReference type="NCBI Taxonomy" id="1817822"/>
    <lineage>
        <taxon>Bacteria</taxon>
        <taxon>Candidatus Doudnaibacteriota</taxon>
    </lineage>
</organism>
<evidence type="ECO:0000256" key="2">
    <source>
        <dbReference type="ARBA" id="ARBA00022980"/>
    </source>
</evidence>
<evidence type="ECO:0000256" key="3">
    <source>
        <dbReference type="ARBA" id="ARBA00023274"/>
    </source>
</evidence>
<dbReference type="STRING" id="1817822.A2826_02350"/>
<dbReference type="SUPFAM" id="SSF64263">
    <property type="entry name" value="Prokaryotic ribosomal protein L17"/>
    <property type="match status" value="1"/>
</dbReference>